<reference evidence="2" key="1">
    <citation type="submission" date="2013-05" db="EMBL/GenBank/DDBJ databases">
        <authorList>
            <person name="Yim A.K.Y."/>
            <person name="Chan T.F."/>
            <person name="Ji K.M."/>
            <person name="Liu X.Y."/>
            <person name="Zhou J.W."/>
            <person name="Li R.Q."/>
            <person name="Yang K.Y."/>
            <person name="Li J."/>
            <person name="Li M."/>
            <person name="Law P.T.W."/>
            <person name="Wu Y.L."/>
            <person name="Cai Z.L."/>
            <person name="Qin H."/>
            <person name="Bao Y."/>
            <person name="Leung R.K.K."/>
            <person name="Ng P.K.S."/>
            <person name="Zou J."/>
            <person name="Zhong X.J."/>
            <person name="Ran P.X."/>
            <person name="Zhong N.S."/>
            <person name="Liu Z.G."/>
            <person name="Tsui S.K.W."/>
        </authorList>
    </citation>
    <scope>NUCLEOTIDE SEQUENCE</scope>
    <source>
        <strain evidence="2">Derf</strain>
        <tissue evidence="2">Whole organism</tissue>
    </source>
</reference>
<dbReference type="AlphaFoldDB" id="A0A922IE39"/>
<keyword evidence="1" id="KW-0175">Coiled coil</keyword>
<protein>
    <submittedName>
        <fullName evidence="2">Uncharacterized protein</fullName>
    </submittedName>
</protein>
<name>A0A922IE39_DERFA</name>
<reference evidence="2" key="2">
    <citation type="journal article" date="2022" name="Res Sq">
        <title>Comparative Genomics Reveals Insights into the Divergent Evolution of Astigmatic Mites and Household Pest Adaptations.</title>
        <authorList>
            <person name="Xiong Q."/>
            <person name="Wan A.T.-Y."/>
            <person name="Liu X.-Y."/>
            <person name="Fung C.S.-H."/>
            <person name="Xiao X."/>
            <person name="Malainual N."/>
            <person name="Hou J."/>
            <person name="Wang L."/>
            <person name="Wang M."/>
            <person name="Yang K."/>
            <person name="Cui Y."/>
            <person name="Leung E."/>
            <person name="Nong W."/>
            <person name="Shin S.-K."/>
            <person name="Au S."/>
            <person name="Jeong K.Y."/>
            <person name="Chew F.T."/>
            <person name="Hui J."/>
            <person name="Leung T.F."/>
            <person name="Tungtrongchitr A."/>
            <person name="Zhong N."/>
            <person name="Liu Z."/>
            <person name="Tsui S."/>
        </authorList>
    </citation>
    <scope>NUCLEOTIDE SEQUENCE</scope>
    <source>
        <strain evidence="2">Derf</strain>
        <tissue evidence="2">Whole organism</tissue>
    </source>
</reference>
<gene>
    <name evidence="2" type="ORF">DERF_003077</name>
</gene>
<sequence>MKFVMASSKKDQDYETLIRKIFEFKCETNLQEHRKKLKDDPTIELREKMRKKEAEWEAKLLEKDAELKRVNKGHFQEQNKIFNNVRKQLIKAIPVAERDLRNLQREEQKLILLTEDKMRKFNLQQQLLVEELQKKLNDEEMTWVHEFIRDWDEQTENIVRMMQNGAEISPIDLNLSFGSWPETAIIEPVFSHKTEKTNEISTSHEELAPSKNKPLTTTIEMVKPKKSVRFSNIFEPEHQQQDTDEAEKKFFDEKLFDMSKTDELFNEKMEFNFDEDNSLLKKNMSVDLKDNFKSDFEFNFEQSIEETNDNGTDNFMFNFNSMDES</sequence>
<dbReference type="EMBL" id="ASGP02000001">
    <property type="protein sequence ID" value="KAH9529183.1"/>
    <property type="molecule type" value="Genomic_DNA"/>
</dbReference>
<dbReference type="Proteomes" id="UP000790347">
    <property type="component" value="Unassembled WGS sequence"/>
</dbReference>
<proteinExistence type="predicted"/>
<accession>A0A922IE39</accession>
<feature type="coiled-coil region" evidence="1">
    <location>
        <begin position="86"/>
        <end position="142"/>
    </location>
</feature>
<evidence type="ECO:0000313" key="2">
    <source>
        <dbReference type="EMBL" id="KAH9529183.1"/>
    </source>
</evidence>
<comment type="caution">
    <text evidence="2">The sequence shown here is derived from an EMBL/GenBank/DDBJ whole genome shotgun (WGS) entry which is preliminary data.</text>
</comment>
<organism evidence="2 3">
    <name type="scientific">Dermatophagoides farinae</name>
    <name type="common">American house dust mite</name>
    <dbReference type="NCBI Taxonomy" id="6954"/>
    <lineage>
        <taxon>Eukaryota</taxon>
        <taxon>Metazoa</taxon>
        <taxon>Ecdysozoa</taxon>
        <taxon>Arthropoda</taxon>
        <taxon>Chelicerata</taxon>
        <taxon>Arachnida</taxon>
        <taxon>Acari</taxon>
        <taxon>Acariformes</taxon>
        <taxon>Sarcoptiformes</taxon>
        <taxon>Astigmata</taxon>
        <taxon>Psoroptidia</taxon>
        <taxon>Analgoidea</taxon>
        <taxon>Pyroglyphidae</taxon>
        <taxon>Dermatophagoidinae</taxon>
        <taxon>Dermatophagoides</taxon>
    </lineage>
</organism>
<keyword evidence="3" id="KW-1185">Reference proteome</keyword>
<evidence type="ECO:0000313" key="3">
    <source>
        <dbReference type="Proteomes" id="UP000790347"/>
    </source>
</evidence>
<evidence type="ECO:0000256" key="1">
    <source>
        <dbReference type="SAM" id="Coils"/>
    </source>
</evidence>